<proteinExistence type="predicted"/>
<evidence type="ECO:0000256" key="1">
    <source>
        <dbReference type="SAM" id="SignalP"/>
    </source>
</evidence>
<dbReference type="CDD" id="cd10948">
    <property type="entry name" value="CE4_BsPdaA_like"/>
    <property type="match status" value="1"/>
</dbReference>
<feature type="signal peptide" evidence="1">
    <location>
        <begin position="1"/>
        <end position="28"/>
    </location>
</feature>
<dbReference type="InterPro" id="IPR002509">
    <property type="entry name" value="NODB_dom"/>
</dbReference>
<dbReference type="RefSeq" id="WP_144614315.1">
    <property type="nucleotide sequence ID" value="NZ_CP042161.1"/>
</dbReference>
<accession>A0A517I3Y4</accession>
<gene>
    <name evidence="3" type="primary">pdaA</name>
    <name evidence="3" type="ORF">FPS98_05675</name>
</gene>
<dbReference type="NCBIfam" id="TIGR02884">
    <property type="entry name" value="spore_pdaA"/>
    <property type="match status" value="1"/>
</dbReference>
<reference evidence="3 4" key="1">
    <citation type="submission" date="2019-07" db="EMBL/GenBank/DDBJ databases">
        <title>Characterization of Brevibacillus brevis HK544, as a potential biocontrol agent.</title>
        <authorList>
            <person name="Kim H."/>
        </authorList>
    </citation>
    <scope>NUCLEOTIDE SEQUENCE [LARGE SCALE GENOMIC DNA]</scope>
    <source>
        <strain evidence="3 4">HK544</strain>
    </source>
</reference>
<organism evidence="3 4">
    <name type="scientific">Brevibacillus brevis</name>
    <name type="common">Bacillus brevis</name>
    <dbReference type="NCBI Taxonomy" id="1393"/>
    <lineage>
        <taxon>Bacteria</taxon>
        <taxon>Bacillati</taxon>
        <taxon>Bacillota</taxon>
        <taxon>Bacilli</taxon>
        <taxon>Bacillales</taxon>
        <taxon>Paenibacillaceae</taxon>
        <taxon>Brevibacillus</taxon>
    </lineage>
</organism>
<dbReference type="Proteomes" id="UP000317713">
    <property type="component" value="Chromosome"/>
</dbReference>
<evidence type="ECO:0000259" key="2">
    <source>
        <dbReference type="PROSITE" id="PS51677"/>
    </source>
</evidence>
<dbReference type="AlphaFoldDB" id="A0A517I3Y4"/>
<dbReference type="Gene3D" id="3.20.20.370">
    <property type="entry name" value="Glycoside hydrolase/deacetylase"/>
    <property type="match status" value="1"/>
</dbReference>
<feature type="chain" id="PRO_5022093289" evidence="1">
    <location>
        <begin position="29"/>
        <end position="261"/>
    </location>
</feature>
<dbReference type="GO" id="GO:0005975">
    <property type="term" value="P:carbohydrate metabolic process"/>
    <property type="evidence" value="ECO:0007669"/>
    <property type="project" value="InterPro"/>
</dbReference>
<dbReference type="Pfam" id="PF01522">
    <property type="entry name" value="Polysacc_deac_1"/>
    <property type="match status" value="1"/>
</dbReference>
<dbReference type="PANTHER" id="PTHR10587:SF78">
    <property type="entry name" value="PEPTIDOGLYCAN-N-ACETYLMURAMIC ACID DEACETYLASE PDAA"/>
    <property type="match status" value="1"/>
</dbReference>
<dbReference type="InterPro" id="IPR050248">
    <property type="entry name" value="Polysacc_deacetylase_ArnD"/>
</dbReference>
<dbReference type="PANTHER" id="PTHR10587">
    <property type="entry name" value="GLYCOSYL TRANSFERASE-RELATED"/>
    <property type="match status" value="1"/>
</dbReference>
<dbReference type="GO" id="GO:0016020">
    <property type="term" value="C:membrane"/>
    <property type="evidence" value="ECO:0007669"/>
    <property type="project" value="TreeGrafter"/>
</dbReference>
<dbReference type="InterPro" id="IPR014235">
    <property type="entry name" value="Spore_PdaA"/>
</dbReference>
<keyword evidence="1" id="KW-0732">Signal</keyword>
<dbReference type="GO" id="GO:0016810">
    <property type="term" value="F:hydrolase activity, acting on carbon-nitrogen (but not peptide) bonds"/>
    <property type="evidence" value="ECO:0007669"/>
    <property type="project" value="InterPro"/>
</dbReference>
<dbReference type="SUPFAM" id="SSF88713">
    <property type="entry name" value="Glycoside hydrolase/deacetylase"/>
    <property type="match status" value="1"/>
</dbReference>
<name>A0A517I3Y4_BREBE</name>
<protein>
    <submittedName>
        <fullName evidence="3">Delta-lactam-biosynthetic de-N-acetylase</fullName>
    </submittedName>
</protein>
<feature type="domain" description="NodB homology" evidence="2">
    <location>
        <begin position="72"/>
        <end position="253"/>
    </location>
</feature>
<dbReference type="PROSITE" id="PS51677">
    <property type="entry name" value="NODB"/>
    <property type="match status" value="1"/>
</dbReference>
<dbReference type="InterPro" id="IPR011330">
    <property type="entry name" value="Glyco_hydro/deAcase_b/a-brl"/>
</dbReference>
<evidence type="ECO:0000313" key="3">
    <source>
        <dbReference type="EMBL" id="QDS33516.1"/>
    </source>
</evidence>
<evidence type="ECO:0000313" key="4">
    <source>
        <dbReference type="Proteomes" id="UP000317713"/>
    </source>
</evidence>
<dbReference type="EMBL" id="CP042161">
    <property type="protein sequence ID" value="QDS33516.1"/>
    <property type="molecule type" value="Genomic_DNA"/>
</dbReference>
<sequence length="261" mass="29342">MKRRLIKSLLIGISLLLTSTLPVDSIMASPDHPYHFGFKKSKNGQLPSINEEGFKGIVDRHGAVFLGDTTKKELYLTFDNGYENGFTPKILDTLVAKKVPAIFFVTGHFVKEQPELLKRMAQEGHLIGNHSWSHPDMTTVSNQKIKDELTKVSNAVQQVTGQANMRYLRPPRGIFSDRTLAATKDLGYTNVFWSVAYKDWDTKLQRGAKYAYDSVMAQLHPGAVILLHSVSKDNAEALGMMIDEARKQGYEFKSLDQLPKK</sequence>